<evidence type="ECO:0000256" key="1">
    <source>
        <dbReference type="ARBA" id="ARBA00093770"/>
    </source>
</evidence>
<dbReference type="STRING" id="1307839.L21SP5_01792"/>
<dbReference type="PATRIC" id="fig|1307839.3.peg.1897"/>
<organism evidence="2 3">
    <name type="scientific">Salinivirga cyanobacteriivorans</name>
    <dbReference type="NCBI Taxonomy" id="1307839"/>
    <lineage>
        <taxon>Bacteria</taxon>
        <taxon>Pseudomonadati</taxon>
        <taxon>Bacteroidota</taxon>
        <taxon>Bacteroidia</taxon>
        <taxon>Bacteroidales</taxon>
        <taxon>Salinivirgaceae</taxon>
        <taxon>Salinivirga</taxon>
    </lineage>
</organism>
<name>A0A0S2HZE5_9BACT</name>
<dbReference type="Pfam" id="PF11307">
    <property type="entry name" value="DUF3109"/>
    <property type="match status" value="1"/>
</dbReference>
<comment type="similarity">
    <text evidence="1">Belongs to the Rv0495c family.</text>
</comment>
<evidence type="ECO:0000313" key="3">
    <source>
        <dbReference type="Proteomes" id="UP000064893"/>
    </source>
</evidence>
<proteinExistence type="inferred from homology"/>
<evidence type="ECO:0000313" key="2">
    <source>
        <dbReference type="EMBL" id="ALO15434.1"/>
    </source>
</evidence>
<dbReference type="AlphaFoldDB" id="A0A0S2HZE5"/>
<sequence>MKVEPVTMLEIGKTLVSLDLIEKQFHCDLEKCHGACCVIGESGAPLEPAEKEKIADVYPLVRQFMTTEGIKAVDEQGWYVVDEDGDTVTPLMNNGACAYIYEDNGITFCAIEKAWMEGLIDFRKPVSCHLYPVRITEYEAYDAVNYEKNKICKAALKKGKNEQVQLYKFLKDALIRKYGEKWYNELEMNARVWEKHKHEAQ</sequence>
<keyword evidence="3" id="KW-1185">Reference proteome</keyword>
<evidence type="ECO:0008006" key="4">
    <source>
        <dbReference type="Google" id="ProtNLM"/>
    </source>
</evidence>
<dbReference type="EMBL" id="CP013118">
    <property type="protein sequence ID" value="ALO15434.1"/>
    <property type="molecule type" value="Genomic_DNA"/>
</dbReference>
<dbReference type="RefSeq" id="WP_237214962.1">
    <property type="nucleotide sequence ID" value="NZ_CP013118.1"/>
</dbReference>
<reference evidence="2 3" key="1">
    <citation type="submission" date="2015-11" db="EMBL/GenBank/DDBJ databases">
        <title>Description and complete genome sequence of a novel strain predominating in hypersaline microbial mats and representing a new family of the Bacteriodetes phylum.</title>
        <authorList>
            <person name="Spring S."/>
            <person name="Bunk B."/>
            <person name="Sproer C."/>
            <person name="Klenk H.-P."/>
        </authorList>
    </citation>
    <scope>NUCLEOTIDE SEQUENCE [LARGE SCALE GENOMIC DNA]</scope>
    <source>
        <strain evidence="2 3">L21-Spi-D4</strain>
    </source>
</reference>
<dbReference type="InterPro" id="IPR021458">
    <property type="entry name" value="Rv0495c"/>
</dbReference>
<dbReference type="Proteomes" id="UP000064893">
    <property type="component" value="Chromosome"/>
</dbReference>
<accession>A0A0S2HZE5</accession>
<dbReference type="KEGG" id="blq:L21SP5_01792"/>
<gene>
    <name evidence="2" type="ORF">L21SP5_01792</name>
</gene>
<protein>
    <recommendedName>
        <fullName evidence="4">DUF3109 family protein</fullName>
    </recommendedName>
</protein>